<dbReference type="AlphaFoldDB" id="A0A1G9E4F1"/>
<evidence type="ECO:0000313" key="10">
    <source>
        <dbReference type="Proteomes" id="UP000198510"/>
    </source>
</evidence>
<dbReference type="OrthoDB" id="9771205at2"/>
<feature type="chain" id="PRO_5011747339" evidence="8">
    <location>
        <begin position="22"/>
        <end position="439"/>
    </location>
</feature>
<keyword evidence="6" id="KW-0472">Membrane</keyword>
<keyword evidence="5" id="KW-0812">Transmembrane</keyword>
<dbReference type="PANTHER" id="PTHR30026">
    <property type="entry name" value="OUTER MEMBRANE PROTEIN TOLC"/>
    <property type="match status" value="1"/>
</dbReference>
<name>A0A1G9E4F1_9BACT</name>
<evidence type="ECO:0000256" key="5">
    <source>
        <dbReference type="ARBA" id="ARBA00022692"/>
    </source>
</evidence>
<gene>
    <name evidence="9" type="ORF">SAMN05421823_103345</name>
</gene>
<reference evidence="9 10" key="1">
    <citation type="submission" date="2016-10" db="EMBL/GenBank/DDBJ databases">
        <authorList>
            <person name="de Groot N.N."/>
        </authorList>
    </citation>
    <scope>NUCLEOTIDE SEQUENCE [LARGE SCALE GENOMIC DNA]</scope>
    <source>
        <strain evidence="9 10">DSM 25186</strain>
    </source>
</reference>
<evidence type="ECO:0000256" key="7">
    <source>
        <dbReference type="ARBA" id="ARBA00023237"/>
    </source>
</evidence>
<evidence type="ECO:0000256" key="8">
    <source>
        <dbReference type="SAM" id="SignalP"/>
    </source>
</evidence>
<keyword evidence="10" id="KW-1185">Reference proteome</keyword>
<evidence type="ECO:0000256" key="3">
    <source>
        <dbReference type="ARBA" id="ARBA00022448"/>
    </source>
</evidence>
<keyword evidence="3" id="KW-0813">Transport</keyword>
<dbReference type="Proteomes" id="UP000198510">
    <property type="component" value="Unassembled WGS sequence"/>
</dbReference>
<keyword evidence="4" id="KW-1134">Transmembrane beta strand</keyword>
<dbReference type="SUPFAM" id="SSF56954">
    <property type="entry name" value="Outer membrane efflux proteins (OEP)"/>
    <property type="match status" value="1"/>
</dbReference>
<evidence type="ECO:0000256" key="4">
    <source>
        <dbReference type="ARBA" id="ARBA00022452"/>
    </source>
</evidence>
<dbReference type="STRING" id="1075417.SAMN05421823_103345"/>
<dbReference type="InterPro" id="IPR051906">
    <property type="entry name" value="TolC-like"/>
</dbReference>
<dbReference type="Gene3D" id="1.20.1600.10">
    <property type="entry name" value="Outer membrane efflux proteins (OEP)"/>
    <property type="match status" value="1"/>
</dbReference>
<evidence type="ECO:0000256" key="2">
    <source>
        <dbReference type="ARBA" id="ARBA00007613"/>
    </source>
</evidence>
<proteinExistence type="inferred from homology"/>
<dbReference type="GO" id="GO:0009279">
    <property type="term" value="C:cell outer membrane"/>
    <property type="evidence" value="ECO:0007669"/>
    <property type="project" value="UniProtKB-SubCell"/>
</dbReference>
<protein>
    <submittedName>
        <fullName evidence="9">Outer membrane protein TolC</fullName>
    </submittedName>
</protein>
<keyword evidence="8" id="KW-0732">Signal</keyword>
<evidence type="ECO:0000313" key="9">
    <source>
        <dbReference type="EMBL" id="SDK70972.1"/>
    </source>
</evidence>
<dbReference type="GO" id="GO:0015562">
    <property type="term" value="F:efflux transmembrane transporter activity"/>
    <property type="evidence" value="ECO:0007669"/>
    <property type="project" value="InterPro"/>
</dbReference>
<comment type="subcellular location">
    <subcellularLocation>
        <location evidence="1">Cell outer membrane</location>
    </subcellularLocation>
</comment>
<dbReference type="InterPro" id="IPR003423">
    <property type="entry name" value="OMP_efflux"/>
</dbReference>
<comment type="similarity">
    <text evidence="2">Belongs to the outer membrane factor (OMF) (TC 1.B.17) family.</text>
</comment>
<dbReference type="PANTHER" id="PTHR30026:SF20">
    <property type="entry name" value="OUTER MEMBRANE PROTEIN TOLC"/>
    <property type="match status" value="1"/>
</dbReference>
<feature type="signal peptide" evidence="8">
    <location>
        <begin position="1"/>
        <end position="21"/>
    </location>
</feature>
<accession>A0A1G9E4F1</accession>
<dbReference type="GO" id="GO:0015288">
    <property type="term" value="F:porin activity"/>
    <property type="evidence" value="ECO:0007669"/>
    <property type="project" value="TreeGrafter"/>
</dbReference>
<keyword evidence="7" id="KW-0998">Cell outer membrane</keyword>
<dbReference type="EMBL" id="FNFO01000003">
    <property type="protein sequence ID" value="SDK70972.1"/>
    <property type="molecule type" value="Genomic_DNA"/>
</dbReference>
<evidence type="ECO:0000256" key="6">
    <source>
        <dbReference type="ARBA" id="ARBA00023136"/>
    </source>
</evidence>
<evidence type="ECO:0000256" key="1">
    <source>
        <dbReference type="ARBA" id="ARBA00004442"/>
    </source>
</evidence>
<sequence length="439" mass="49879">MLCMKKLWFVLRLCLVLPLHAQDVLTLTEALSLGLEKNYAIRIAQLQRDSLDNQLTLGNAGFLPVITADGTRQFSVNDTRQVFLDGRNNALDNARTDVLNGSIDATWRIFDGFNMFVAYESLTQLRKVGEFTQRAAIENLVADITDAYYNVVQQTARVRAFENTLTISEQRLQLAQDNYEVGTGTRAEYLAAQADLNTDRSALMQEQQLLKQAIIQVNALLVRSPIVEFAVADTLIPLGDSLQFQELTDELGSANTELRQARLRRDIALLRTRAVKSQRYPQVDVYGSYSYNRSNSQAGFLLQNRQVGYTYGVTARINIFDGFNQNRREQNARVTERIREAQVENTQIGLESVLAQVYNDYVNSLRLIQLEQENYAISQERVSIELDRYRIGVSTPLQLREAQTTTVETNRRLIEAQYTAKQAETELLRLTGRLVNTTN</sequence>
<dbReference type="Pfam" id="PF02321">
    <property type="entry name" value="OEP"/>
    <property type="match status" value="2"/>
</dbReference>
<dbReference type="GO" id="GO:1990281">
    <property type="term" value="C:efflux pump complex"/>
    <property type="evidence" value="ECO:0007669"/>
    <property type="project" value="TreeGrafter"/>
</dbReference>
<organism evidence="9 10">
    <name type="scientific">Catalinimonas alkaloidigena</name>
    <dbReference type="NCBI Taxonomy" id="1075417"/>
    <lineage>
        <taxon>Bacteria</taxon>
        <taxon>Pseudomonadati</taxon>
        <taxon>Bacteroidota</taxon>
        <taxon>Cytophagia</taxon>
        <taxon>Cytophagales</taxon>
        <taxon>Catalimonadaceae</taxon>
        <taxon>Catalinimonas</taxon>
    </lineage>
</organism>